<evidence type="ECO:0000256" key="1">
    <source>
        <dbReference type="ARBA" id="ARBA00001946"/>
    </source>
</evidence>
<dbReference type="Pfam" id="PF00702">
    <property type="entry name" value="Hydrolase"/>
    <property type="match status" value="1"/>
</dbReference>
<dbReference type="Gene3D" id="1.10.150.240">
    <property type="entry name" value="Putative phosphatase, domain 2"/>
    <property type="match status" value="1"/>
</dbReference>
<dbReference type="Gene3D" id="3.40.50.1000">
    <property type="entry name" value="HAD superfamily/HAD-like"/>
    <property type="match status" value="1"/>
</dbReference>
<reference evidence="5 6" key="1">
    <citation type="journal article" date="2016" name="Gut Pathog.">
        <title>Whole genome sequencing of "Faecalibaculum rodentium" ALO17, isolated from C57BL/6J laboratory mouse feces.</title>
        <authorList>
            <person name="Lim S."/>
            <person name="Chang D.H."/>
            <person name="Ahn S."/>
            <person name="Kim B.C."/>
        </authorList>
    </citation>
    <scope>NUCLEOTIDE SEQUENCE [LARGE SCALE GENOMIC DNA]</scope>
    <source>
        <strain evidence="5 6">Alo17</strain>
    </source>
</reference>
<dbReference type="AlphaFoldDB" id="A0A140DV02"/>
<dbReference type="GO" id="GO:0044281">
    <property type="term" value="P:small molecule metabolic process"/>
    <property type="evidence" value="ECO:0007669"/>
    <property type="project" value="UniProtKB-ARBA"/>
</dbReference>
<dbReference type="KEGG" id="fro:AALO17_13450"/>
<organism evidence="5 6">
    <name type="scientific">Faecalibaculum rodentium</name>
    <dbReference type="NCBI Taxonomy" id="1702221"/>
    <lineage>
        <taxon>Bacteria</taxon>
        <taxon>Bacillati</taxon>
        <taxon>Bacillota</taxon>
        <taxon>Erysipelotrichia</taxon>
        <taxon>Erysipelotrichales</taxon>
        <taxon>Erysipelotrichaceae</taxon>
        <taxon>Faecalibaculum</taxon>
    </lineage>
</organism>
<dbReference type="InterPro" id="IPR051400">
    <property type="entry name" value="HAD-like_hydrolase"/>
</dbReference>
<evidence type="ECO:0000313" key="5">
    <source>
        <dbReference type="EMBL" id="AMK54479.1"/>
    </source>
</evidence>
<dbReference type="GO" id="GO:0046872">
    <property type="term" value="F:metal ion binding"/>
    <property type="evidence" value="ECO:0007669"/>
    <property type="project" value="UniProtKB-KW"/>
</dbReference>
<dbReference type="Proteomes" id="UP000069771">
    <property type="component" value="Chromosome"/>
</dbReference>
<keyword evidence="6" id="KW-1185">Reference proteome</keyword>
<comment type="cofactor">
    <cofactor evidence="1">
        <name>Mg(2+)</name>
        <dbReference type="ChEBI" id="CHEBI:18420"/>
    </cofactor>
</comment>
<dbReference type="SUPFAM" id="SSF56784">
    <property type="entry name" value="HAD-like"/>
    <property type="match status" value="1"/>
</dbReference>
<dbReference type="OrthoDB" id="25198at2"/>
<gene>
    <name evidence="5" type="ORF">AALO17_13450</name>
</gene>
<protein>
    <recommendedName>
        <fullName evidence="7">HAD family hydrolase</fullName>
    </recommendedName>
</protein>
<dbReference type="EMBL" id="CP011391">
    <property type="protein sequence ID" value="AMK54479.1"/>
    <property type="molecule type" value="Genomic_DNA"/>
</dbReference>
<name>A0A140DV02_9FIRM</name>
<dbReference type="InterPro" id="IPR023214">
    <property type="entry name" value="HAD_sf"/>
</dbReference>
<dbReference type="SFLD" id="SFLDG01129">
    <property type="entry name" value="C1.5:_HAD__Beta-PGM__Phosphata"/>
    <property type="match status" value="1"/>
</dbReference>
<evidence type="ECO:0008006" key="7">
    <source>
        <dbReference type="Google" id="ProtNLM"/>
    </source>
</evidence>
<proteinExistence type="predicted"/>
<dbReference type="RefSeq" id="WP_067556900.1">
    <property type="nucleotide sequence ID" value="NZ_CAMTBT010000046.1"/>
</dbReference>
<dbReference type="PANTHER" id="PTHR46470:SF2">
    <property type="entry name" value="GLYCERALDEHYDE 3-PHOSPHATE PHOSPHATASE"/>
    <property type="match status" value="1"/>
</dbReference>
<dbReference type="STRING" id="1702221.AALO17_13450"/>
<sequence>MNFCFDCDDTLYDMRSPFDQARAEVLPGLQADPEAFYTQTRAFSEEIFDQVQDGTLTVDQSGVLRIRKACEWWGQPVTLAQAEAFQAAYRRAQTEIRMAPELEEWLADTRSGLWILSNGPDVHQRRKFSALKTDRFFPESHTFTSGQIGFAKPDPRAFQAVTADPSDFWYIGDNYHNDMEGAKALGWHTIHFDRRHQGSGPAADYIAHDESELTALLRQLEGEYNV</sequence>
<dbReference type="GO" id="GO:0016791">
    <property type="term" value="F:phosphatase activity"/>
    <property type="evidence" value="ECO:0007669"/>
    <property type="project" value="TreeGrafter"/>
</dbReference>
<dbReference type="InterPro" id="IPR023198">
    <property type="entry name" value="PGP-like_dom2"/>
</dbReference>
<keyword evidence="4" id="KW-0460">Magnesium</keyword>
<evidence type="ECO:0000313" key="6">
    <source>
        <dbReference type="Proteomes" id="UP000069771"/>
    </source>
</evidence>
<keyword evidence="3" id="KW-0378">Hydrolase</keyword>
<evidence type="ECO:0000256" key="4">
    <source>
        <dbReference type="ARBA" id="ARBA00022842"/>
    </source>
</evidence>
<dbReference type="PANTHER" id="PTHR46470">
    <property type="entry name" value="N-ACYLNEURAMINATE-9-PHOSPHATASE"/>
    <property type="match status" value="1"/>
</dbReference>
<dbReference type="GeneID" id="78478066"/>
<evidence type="ECO:0000256" key="2">
    <source>
        <dbReference type="ARBA" id="ARBA00022723"/>
    </source>
</evidence>
<dbReference type="InterPro" id="IPR006439">
    <property type="entry name" value="HAD-SF_hydro_IA"/>
</dbReference>
<dbReference type="InterPro" id="IPR036412">
    <property type="entry name" value="HAD-like_sf"/>
</dbReference>
<evidence type="ECO:0000256" key="3">
    <source>
        <dbReference type="ARBA" id="ARBA00022801"/>
    </source>
</evidence>
<keyword evidence="2" id="KW-0479">Metal-binding</keyword>
<dbReference type="NCBIfam" id="TIGR01549">
    <property type="entry name" value="HAD-SF-IA-v1"/>
    <property type="match status" value="1"/>
</dbReference>
<dbReference type="SFLD" id="SFLDS00003">
    <property type="entry name" value="Haloacid_Dehalogenase"/>
    <property type="match status" value="1"/>
</dbReference>
<accession>A0A140DV02</accession>